<evidence type="ECO:0000256" key="3">
    <source>
        <dbReference type="ARBA" id="ARBA00022525"/>
    </source>
</evidence>
<organism evidence="10 11">
    <name type="scientific">Streptomyces hebeiensis</name>
    <dbReference type="NCBI Taxonomy" id="229486"/>
    <lineage>
        <taxon>Bacteria</taxon>
        <taxon>Bacillati</taxon>
        <taxon>Actinomycetota</taxon>
        <taxon>Actinomycetes</taxon>
        <taxon>Kitasatosporales</taxon>
        <taxon>Streptomycetaceae</taxon>
        <taxon>Streptomyces</taxon>
    </lineage>
</organism>
<evidence type="ECO:0000256" key="1">
    <source>
        <dbReference type="ARBA" id="ARBA00004613"/>
    </source>
</evidence>
<feature type="compositionally biased region" description="Gly residues" evidence="7">
    <location>
        <begin position="36"/>
        <end position="54"/>
    </location>
</feature>
<keyword evidence="5" id="KW-0722">Serine protease inhibitor</keyword>
<comment type="similarity">
    <text evidence="2">Belongs to the protease inhibitor I16 (SSI) family.</text>
</comment>
<dbReference type="EMBL" id="BAAAKV010000056">
    <property type="protein sequence ID" value="GAA1188436.1"/>
    <property type="molecule type" value="Genomic_DNA"/>
</dbReference>
<evidence type="ECO:0000313" key="10">
    <source>
        <dbReference type="EMBL" id="GAA1188436.1"/>
    </source>
</evidence>
<dbReference type="Pfam" id="PF00720">
    <property type="entry name" value="SSI"/>
    <property type="match status" value="1"/>
</dbReference>
<feature type="chain" id="PRO_5045234724" evidence="8">
    <location>
        <begin position="29"/>
        <end position="164"/>
    </location>
</feature>
<evidence type="ECO:0000256" key="6">
    <source>
        <dbReference type="ARBA" id="ARBA00023157"/>
    </source>
</evidence>
<keyword evidence="8" id="KW-0732">Signal</keyword>
<dbReference type="PROSITE" id="PS00999">
    <property type="entry name" value="SSI"/>
    <property type="match status" value="1"/>
</dbReference>
<keyword evidence="4" id="KW-0646">Protease inhibitor</keyword>
<accession>A0ABP4FL58</accession>
<gene>
    <name evidence="10" type="ORF">GCM10009654_52510</name>
</gene>
<proteinExistence type="inferred from homology"/>
<name>A0ABP4FL58_9ACTN</name>
<evidence type="ECO:0000256" key="2">
    <source>
        <dbReference type="ARBA" id="ARBA00010472"/>
    </source>
</evidence>
<dbReference type="RefSeq" id="WP_344281549.1">
    <property type="nucleotide sequence ID" value="NZ_BAAAKV010000056.1"/>
</dbReference>
<evidence type="ECO:0000256" key="8">
    <source>
        <dbReference type="SAM" id="SignalP"/>
    </source>
</evidence>
<dbReference type="Proteomes" id="UP001501371">
    <property type="component" value="Unassembled WGS sequence"/>
</dbReference>
<dbReference type="Gene3D" id="3.30.350.10">
    <property type="entry name" value="Subtilisin inhibitor-like"/>
    <property type="match status" value="1"/>
</dbReference>
<feature type="region of interest" description="Disordered" evidence="7">
    <location>
        <begin position="27"/>
        <end position="58"/>
    </location>
</feature>
<dbReference type="InterPro" id="IPR023549">
    <property type="entry name" value="Subtilisin_inhibitor"/>
</dbReference>
<keyword evidence="11" id="KW-1185">Reference proteome</keyword>
<dbReference type="InterPro" id="IPR036819">
    <property type="entry name" value="Subtilisin_inhibitor-like_sf"/>
</dbReference>
<dbReference type="SUPFAM" id="SSF55399">
    <property type="entry name" value="Subtilisin inhibitor"/>
    <property type="match status" value="1"/>
</dbReference>
<keyword evidence="6" id="KW-1015">Disulfide bond</keyword>
<sequence length="164" mass="16096">MPLRLSLTAAACLVASAAVLGAAGPVAADSPHAGSGATGPGTTEGVGGGVGGGAPKDRLTVTVRGSGDRAADGTYELTCGPTGGSHPRAAAACDRLAKLAGEKRDPFAPVAKDAMCTMIDGGPATAKVTGTWRGRAVNASFDRTNGCEISRWQAVEPVLPAARG</sequence>
<evidence type="ECO:0000259" key="9">
    <source>
        <dbReference type="Pfam" id="PF00720"/>
    </source>
</evidence>
<evidence type="ECO:0000313" key="11">
    <source>
        <dbReference type="Proteomes" id="UP001501371"/>
    </source>
</evidence>
<feature type="signal peptide" evidence="8">
    <location>
        <begin position="1"/>
        <end position="28"/>
    </location>
</feature>
<comment type="caution">
    <text evidence="10">The sequence shown here is derived from an EMBL/GenBank/DDBJ whole genome shotgun (WGS) entry which is preliminary data.</text>
</comment>
<feature type="domain" description="Subtilisin inhibitor" evidence="9">
    <location>
        <begin position="60"/>
        <end position="138"/>
    </location>
</feature>
<comment type="subcellular location">
    <subcellularLocation>
        <location evidence="1">Secreted</location>
    </subcellularLocation>
</comment>
<keyword evidence="3" id="KW-0964">Secreted</keyword>
<reference evidence="11" key="1">
    <citation type="journal article" date="2019" name="Int. J. Syst. Evol. Microbiol.">
        <title>The Global Catalogue of Microorganisms (GCM) 10K type strain sequencing project: providing services to taxonomists for standard genome sequencing and annotation.</title>
        <authorList>
            <consortium name="The Broad Institute Genomics Platform"/>
            <consortium name="The Broad Institute Genome Sequencing Center for Infectious Disease"/>
            <person name="Wu L."/>
            <person name="Ma J."/>
        </authorList>
    </citation>
    <scope>NUCLEOTIDE SEQUENCE [LARGE SCALE GENOMIC DNA]</scope>
    <source>
        <strain evidence="11">JCM 12696</strain>
    </source>
</reference>
<protein>
    <submittedName>
        <fullName evidence="10">SSI family serine proteinase inhibitor</fullName>
    </submittedName>
</protein>
<dbReference type="InterPro" id="IPR020054">
    <property type="entry name" value="Prot_inh_SSI_I16_CS"/>
</dbReference>
<evidence type="ECO:0000256" key="4">
    <source>
        <dbReference type="ARBA" id="ARBA00022690"/>
    </source>
</evidence>
<evidence type="ECO:0000256" key="7">
    <source>
        <dbReference type="SAM" id="MobiDB-lite"/>
    </source>
</evidence>
<evidence type="ECO:0000256" key="5">
    <source>
        <dbReference type="ARBA" id="ARBA00022900"/>
    </source>
</evidence>